<proteinExistence type="predicted"/>
<dbReference type="AlphaFoldDB" id="A0A0S7ESZ1"/>
<sequence length="122" mass="13895">MEKLTEKAKNTIQKVMPDSRMGYAIIEVNSKTEAQEQEWPPVLFTVCSCQMDMTSRVSLCNVCVRLCQTALVVKSLYFQIQFFSPSCITHPHANGFSVWMKSKTSLVSTTYRISNMRGTSRQ</sequence>
<gene>
    <name evidence="1" type="primary">PPUP8059</name>
</gene>
<reference evidence="1" key="1">
    <citation type="submission" date="2014-12" db="EMBL/GenBank/DDBJ databases">
        <title>Parallel Evolution in Life History Adaptation Evident in the Tissue-Specific Poeciliopsis prolifica transcriptome.</title>
        <authorList>
            <person name="Jue N.K."/>
            <person name="Foley R.J."/>
            <person name="Obergfell C."/>
            <person name="Reznick D.N."/>
            <person name="O'Neill R.J."/>
            <person name="O'Neill M.J."/>
        </authorList>
    </citation>
    <scope>NUCLEOTIDE SEQUENCE</scope>
</reference>
<evidence type="ECO:0000313" key="1">
    <source>
        <dbReference type="EMBL" id="JAO06128.1"/>
    </source>
</evidence>
<organism evidence="1">
    <name type="scientific">Poeciliopsis prolifica</name>
    <name type="common">blackstripe livebearer</name>
    <dbReference type="NCBI Taxonomy" id="188132"/>
    <lineage>
        <taxon>Eukaryota</taxon>
        <taxon>Metazoa</taxon>
        <taxon>Chordata</taxon>
        <taxon>Craniata</taxon>
        <taxon>Vertebrata</taxon>
        <taxon>Euteleostomi</taxon>
        <taxon>Actinopterygii</taxon>
        <taxon>Neopterygii</taxon>
        <taxon>Teleostei</taxon>
        <taxon>Neoteleostei</taxon>
        <taxon>Acanthomorphata</taxon>
        <taxon>Ovalentaria</taxon>
        <taxon>Atherinomorphae</taxon>
        <taxon>Cyprinodontiformes</taxon>
        <taxon>Poeciliidae</taxon>
        <taxon>Poeciliinae</taxon>
        <taxon>Poeciliopsis</taxon>
    </lineage>
</organism>
<dbReference type="EMBL" id="GBYX01475548">
    <property type="protein sequence ID" value="JAO06128.1"/>
    <property type="molecule type" value="Transcribed_RNA"/>
</dbReference>
<name>A0A0S7ESZ1_9TELE</name>
<accession>A0A0S7ESZ1</accession>
<protein>
    <submittedName>
        <fullName evidence="1">PPUP8059</fullName>
    </submittedName>
</protein>